<name>A0A926D2B7_9FIRM</name>
<dbReference type="InterPro" id="IPR015946">
    <property type="entry name" value="KH_dom-like_a/b"/>
</dbReference>
<dbReference type="InterPro" id="IPR000238">
    <property type="entry name" value="RbfA"/>
</dbReference>
<dbReference type="PANTHER" id="PTHR33515:SF1">
    <property type="entry name" value="RIBOSOME-BINDING FACTOR A, CHLOROPLASTIC-RELATED"/>
    <property type="match status" value="1"/>
</dbReference>
<evidence type="ECO:0000313" key="3">
    <source>
        <dbReference type="EMBL" id="MBC8531115.1"/>
    </source>
</evidence>
<sequence length="119" mass="13628">MKIDRNNRINEEVKREVSDIIHSDLKDPRIGGMVSVIRADVTGDLRYARIYVSIMAGDEEKKATMKALKSAAGFVRRELGARIDLRYVPEIQFVLDTSIEYSIHINEVLKKVENDHKDV</sequence>
<proteinExistence type="inferred from homology"/>
<dbReference type="GO" id="GO:0043024">
    <property type="term" value="F:ribosomal small subunit binding"/>
    <property type="evidence" value="ECO:0007669"/>
    <property type="project" value="TreeGrafter"/>
</dbReference>
<reference evidence="3" key="1">
    <citation type="submission" date="2020-08" db="EMBL/GenBank/DDBJ databases">
        <title>Genome public.</title>
        <authorList>
            <person name="Liu C."/>
            <person name="Sun Q."/>
        </authorList>
    </citation>
    <scope>NUCLEOTIDE SEQUENCE</scope>
    <source>
        <strain evidence="3">NSJ-53</strain>
    </source>
</reference>
<dbReference type="NCBIfam" id="TIGR00082">
    <property type="entry name" value="rbfA"/>
    <property type="match status" value="1"/>
</dbReference>
<dbReference type="Gene3D" id="3.30.300.20">
    <property type="match status" value="1"/>
</dbReference>
<dbReference type="Proteomes" id="UP000623172">
    <property type="component" value="Unassembled WGS sequence"/>
</dbReference>
<comment type="subcellular location">
    <subcellularLocation>
        <location evidence="2">Cytoplasm</location>
    </subcellularLocation>
</comment>
<dbReference type="GO" id="GO:0005829">
    <property type="term" value="C:cytosol"/>
    <property type="evidence" value="ECO:0007669"/>
    <property type="project" value="TreeGrafter"/>
</dbReference>
<dbReference type="InterPro" id="IPR023799">
    <property type="entry name" value="RbfA_dom_sf"/>
</dbReference>
<organism evidence="3 4">
    <name type="scientific">Gehongia tenuis</name>
    <dbReference type="NCBI Taxonomy" id="2763655"/>
    <lineage>
        <taxon>Bacteria</taxon>
        <taxon>Bacillati</taxon>
        <taxon>Bacillota</taxon>
        <taxon>Clostridia</taxon>
        <taxon>Christensenellales</taxon>
        <taxon>Christensenellaceae</taxon>
        <taxon>Gehongia</taxon>
    </lineage>
</organism>
<evidence type="ECO:0000313" key="4">
    <source>
        <dbReference type="Proteomes" id="UP000623172"/>
    </source>
</evidence>
<keyword evidence="4" id="KW-1185">Reference proteome</keyword>
<accession>A0A926D2B7</accession>
<dbReference type="HAMAP" id="MF_00003">
    <property type="entry name" value="RbfA"/>
    <property type="match status" value="1"/>
</dbReference>
<dbReference type="SUPFAM" id="SSF89919">
    <property type="entry name" value="Ribosome-binding factor A, RbfA"/>
    <property type="match status" value="1"/>
</dbReference>
<comment type="subunit">
    <text evidence="2">Monomer. Binds 30S ribosomal subunits, but not 50S ribosomal subunits or 70S ribosomes.</text>
</comment>
<comment type="caution">
    <text evidence="3">The sequence shown here is derived from an EMBL/GenBank/DDBJ whole genome shotgun (WGS) entry which is preliminary data.</text>
</comment>
<dbReference type="InterPro" id="IPR020053">
    <property type="entry name" value="Ribosome-bd_factorA_CS"/>
</dbReference>
<evidence type="ECO:0000256" key="1">
    <source>
        <dbReference type="ARBA" id="ARBA00022517"/>
    </source>
</evidence>
<evidence type="ECO:0000256" key="2">
    <source>
        <dbReference type="HAMAP-Rule" id="MF_00003"/>
    </source>
</evidence>
<comment type="function">
    <text evidence="2">One of several proteins that assist in the late maturation steps of the functional core of the 30S ribosomal subunit. Associates with free 30S ribosomal subunits (but not with 30S subunits that are part of 70S ribosomes or polysomes). Required for efficient processing of 16S rRNA. May interact with the 5'-terminal helix region of 16S rRNA.</text>
</comment>
<dbReference type="GO" id="GO:0030490">
    <property type="term" value="P:maturation of SSU-rRNA"/>
    <property type="evidence" value="ECO:0007669"/>
    <property type="project" value="UniProtKB-UniRule"/>
</dbReference>
<gene>
    <name evidence="2 3" type="primary">rbfA</name>
    <name evidence="3" type="ORF">H8696_04545</name>
</gene>
<dbReference type="AlphaFoldDB" id="A0A926D2B7"/>
<protein>
    <recommendedName>
        <fullName evidence="2">Ribosome-binding factor A</fullName>
    </recommendedName>
</protein>
<dbReference type="EMBL" id="JACRSR010000001">
    <property type="protein sequence ID" value="MBC8531115.1"/>
    <property type="molecule type" value="Genomic_DNA"/>
</dbReference>
<comment type="similarity">
    <text evidence="2">Belongs to the RbfA family.</text>
</comment>
<keyword evidence="1 2" id="KW-0690">Ribosome biogenesis</keyword>
<dbReference type="Pfam" id="PF02033">
    <property type="entry name" value="RBFA"/>
    <property type="match status" value="1"/>
</dbReference>
<dbReference type="PANTHER" id="PTHR33515">
    <property type="entry name" value="RIBOSOME-BINDING FACTOR A, CHLOROPLASTIC-RELATED"/>
    <property type="match status" value="1"/>
</dbReference>
<keyword evidence="2" id="KW-0963">Cytoplasm</keyword>
<dbReference type="PROSITE" id="PS01319">
    <property type="entry name" value="RBFA"/>
    <property type="match status" value="1"/>
</dbReference>